<keyword evidence="3" id="KW-1185">Reference proteome</keyword>
<name>A0A9N9IXL2_9GLOM</name>
<dbReference type="AlphaFoldDB" id="A0A9N9IXL2"/>
<dbReference type="Proteomes" id="UP000789342">
    <property type="component" value="Unassembled WGS sequence"/>
</dbReference>
<feature type="region of interest" description="Disordered" evidence="1">
    <location>
        <begin position="1"/>
        <end position="48"/>
    </location>
</feature>
<evidence type="ECO:0000256" key="1">
    <source>
        <dbReference type="SAM" id="MobiDB-lite"/>
    </source>
</evidence>
<dbReference type="EMBL" id="CAJVPV010037102">
    <property type="protein sequence ID" value="CAG8754330.1"/>
    <property type="molecule type" value="Genomic_DNA"/>
</dbReference>
<evidence type="ECO:0000313" key="2">
    <source>
        <dbReference type="EMBL" id="CAG8754330.1"/>
    </source>
</evidence>
<comment type="caution">
    <text evidence="2">The sequence shown here is derived from an EMBL/GenBank/DDBJ whole genome shotgun (WGS) entry which is preliminary data.</text>
</comment>
<protein>
    <submittedName>
        <fullName evidence="2">15759_t:CDS:1</fullName>
    </submittedName>
</protein>
<sequence length="144" mass="17080">MEEKSSSNKKRKIEDESKTEKENPSHDSESLRDEGVEKKKSLSDNEMTKRMLQCNKSYELSNLVDEIAFQRIKIEDENYNEFLKKLLRFYEIKRTILNESEKELPKKKTAQDYEWLSNVHQGPLKGVNFEIYKIRKLLSSNSDV</sequence>
<reference evidence="2" key="1">
    <citation type="submission" date="2021-06" db="EMBL/GenBank/DDBJ databases">
        <authorList>
            <person name="Kallberg Y."/>
            <person name="Tangrot J."/>
            <person name="Rosling A."/>
        </authorList>
    </citation>
    <scope>NUCLEOTIDE SEQUENCE</scope>
    <source>
        <strain evidence="2">CL551</strain>
    </source>
</reference>
<accession>A0A9N9IXL2</accession>
<proteinExistence type="predicted"/>
<gene>
    <name evidence="2" type="ORF">AMORRO_LOCUS15503</name>
</gene>
<evidence type="ECO:0000313" key="3">
    <source>
        <dbReference type="Proteomes" id="UP000789342"/>
    </source>
</evidence>
<organism evidence="2 3">
    <name type="scientific">Acaulospora morrowiae</name>
    <dbReference type="NCBI Taxonomy" id="94023"/>
    <lineage>
        <taxon>Eukaryota</taxon>
        <taxon>Fungi</taxon>
        <taxon>Fungi incertae sedis</taxon>
        <taxon>Mucoromycota</taxon>
        <taxon>Glomeromycotina</taxon>
        <taxon>Glomeromycetes</taxon>
        <taxon>Diversisporales</taxon>
        <taxon>Acaulosporaceae</taxon>
        <taxon>Acaulospora</taxon>
    </lineage>
</organism>